<gene>
    <name evidence="3" type="ORF">AHOG_11985</name>
</gene>
<dbReference type="AlphaFoldDB" id="A0A221W2I1"/>
<dbReference type="Pfam" id="PF07883">
    <property type="entry name" value="Cupin_2"/>
    <property type="match status" value="1"/>
</dbReference>
<evidence type="ECO:0000256" key="1">
    <source>
        <dbReference type="SAM" id="MobiDB-lite"/>
    </source>
</evidence>
<organism evidence="3 4">
    <name type="scientific">Actinoalloteichus hoggarensis</name>
    <dbReference type="NCBI Taxonomy" id="1470176"/>
    <lineage>
        <taxon>Bacteria</taxon>
        <taxon>Bacillati</taxon>
        <taxon>Actinomycetota</taxon>
        <taxon>Actinomycetes</taxon>
        <taxon>Pseudonocardiales</taxon>
        <taxon>Pseudonocardiaceae</taxon>
        <taxon>Actinoalloteichus</taxon>
    </lineage>
</organism>
<reference evidence="3 4" key="1">
    <citation type="submission" date="2017-07" db="EMBL/GenBank/DDBJ databases">
        <title>Complete genome sequence of Actinoalloteichus hoggarensis DSM 45943, type strain of Actinoalloteichus hoggarensis.</title>
        <authorList>
            <person name="Ruckert C."/>
            <person name="Nouioui I."/>
            <person name="Willmese J."/>
            <person name="van Wezel G."/>
            <person name="Klenk H.-P."/>
            <person name="Kalinowski J."/>
            <person name="Zotchev S.B."/>
        </authorList>
    </citation>
    <scope>NUCLEOTIDE SEQUENCE [LARGE SCALE GENOMIC DNA]</scope>
    <source>
        <strain evidence="3 4">DSM 45943</strain>
    </source>
</reference>
<dbReference type="InterPro" id="IPR014710">
    <property type="entry name" value="RmlC-like_jellyroll"/>
</dbReference>
<feature type="domain" description="Cupin type-2" evidence="2">
    <location>
        <begin position="69"/>
        <end position="124"/>
    </location>
</feature>
<dbReference type="Proteomes" id="UP000204221">
    <property type="component" value="Chromosome"/>
</dbReference>
<sequence length="183" mass="19675">MMSETSAGSAVSTTASTGSPGPTTALPRTPFPWGLLRPSAERARFRLPFLDGSVLLAGQDTGDAFALLEMRLAPDRGPDPHIHREEDEFFHVVEGAYRFRIGDTILDCGPGDVVKVERGVPHQLTAGPAGGRHLTMFTPAGPEGWFLEADSLARRGALDLAALGPLFERYGMTRVDPTSTRMT</sequence>
<dbReference type="InterPro" id="IPR053146">
    <property type="entry name" value="QDO-like"/>
</dbReference>
<evidence type="ECO:0000259" key="2">
    <source>
        <dbReference type="Pfam" id="PF07883"/>
    </source>
</evidence>
<dbReference type="EMBL" id="CP022521">
    <property type="protein sequence ID" value="ASO20040.1"/>
    <property type="molecule type" value="Genomic_DNA"/>
</dbReference>
<dbReference type="Gene3D" id="2.60.120.10">
    <property type="entry name" value="Jelly Rolls"/>
    <property type="match status" value="1"/>
</dbReference>
<keyword evidence="4" id="KW-1185">Reference proteome</keyword>
<dbReference type="KEGG" id="ahg:AHOG_11985"/>
<evidence type="ECO:0000313" key="4">
    <source>
        <dbReference type="Proteomes" id="UP000204221"/>
    </source>
</evidence>
<dbReference type="SUPFAM" id="SSF51182">
    <property type="entry name" value="RmlC-like cupins"/>
    <property type="match status" value="1"/>
</dbReference>
<protein>
    <submittedName>
        <fullName evidence="3">Cupin domain protein</fullName>
    </submittedName>
</protein>
<dbReference type="InterPro" id="IPR011051">
    <property type="entry name" value="RmlC_Cupin_sf"/>
</dbReference>
<feature type="region of interest" description="Disordered" evidence="1">
    <location>
        <begin position="1"/>
        <end position="31"/>
    </location>
</feature>
<dbReference type="PANTHER" id="PTHR36440">
    <property type="entry name" value="PUTATIVE (AFU_ORTHOLOGUE AFUA_8G07350)-RELATED"/>
    <property type="match status" value="1"/>
</dbReference>
<accession>A0A221W2I1</accession>
<name>A0A221W2I1_9PSEU</name>
<dbReference type="PANTHER" id="PTHR36440:SF1">
    <property type="entry name" value="PUTATIVE (AFU_ORTHOLOGUE AFUA_8G07350)-RELATED"/>
    <property type="match status" value="1"/>
</dbReference>
<proteinExistence type="predicted"/>
<feature type="compositionally biased region" description="Low complexity" evidence="1">
    <location>
        <begin position="1"/>
        <end position="25"/>
    </location>
</feature>
<evidence type="ECO:0000313" key="3">
    <source>
        <dbReference type="EMBL" id="ASO20040.1"/>
    </source>
</evidence>
<dbReference type="InterPro" id="IPR013096">
    <property type="entry name" value="Cupin_2"/>
</dbReference>